<proteinExistence type="predicted"/>
<dbReference type="Proteomes" id="UP000029644">
    <property type="component" value="Unassembled WGS sequence"/>
</dbReference>
<reference evidence="1 2" key="1">
    <citation type="journal article" date="2014" name="Genome Announc.">
        <title>Draft Genome Sequences of Marine Flavobacterium Algibacter lectus Strains SS8 and NR4.</title>
        <authorList>
            <person name="Takatani N."/>
            <person name="Nakanishi M."/>
            <person name="Meirelles P."/>
            <person name="Mino S."/>
            <person name="Suda W."/>
            <person name="Oshima K."/>
            <person name="Hattori M."/>
            <person name="Ohkuma M."/>
            <person name="Hosokawa M."/>
            <person name="Miyashita K."/>
            <person name="Thompson F.L."/>
            <person name="Niwa A."/>
            <person name="Sawabe T."/>
            <person name="Sawabe T."/>
        </authorList>
    </citation>
    <scope>NUCLEOTIDE SEQUENCE [LARGE SCALE GENOMIC DNA]</scope>
    <source>
        <strain evidence="1 2">JCM 19300</strain>
    </source>
</reference>
<sequence>MIFGCFVVVVFVFFFVPSEQEENAMIAKQSARILFILYFF</sequence>
<gene>
    <name evidence="1" type="ORF">JCM19300_355</name>
</gene>
<protein>
    <submittedName>
        <fullName evidence="1">Uncharacterized protein</fullName>
    </submittedName>
</protein>
<dbReference type="EMBL" id="BBNQ01000007">
    <property type="protein sequence ID" value="GAL62694.1"/>
    <property type="molecule type" value="Genomic_DNA"/>
</dbReference>
<dbReference type="AlphaFoldDB" id="A0A090VH58"/>
<name>A0A090VH58_9FLAO</name>
<comment type="caution">
    <text evidence="1">The sequence shown here is derived from an EMBL/GenBank/DDBJ whole genome shotgun (WGS) entry which is preliminary data.</text>
</comment>
<evidence type="ECO:0000313" key="2">
    <source>
        <dbReference type="Proteomes" id="UP000029644"/>
    </source>
</evidence>
<organism evidence="1 2">
    <name type="scientific">Algibacter lectus</name>
    <dbReference type="NCBI Taxonomy" id="221126"/>
    <lineage>
        <taxon>Bacteria</taxon>
        <taxon>Pseudomonadati</taxon>
        <taxon>Bacteroidota</taxon>
        <taxon>Flavobacteriia</taxon>
        <taxon>Flavobacteriales</taxon>
        <taxon>Flavobacteriaceae</taxon>
        <taxon>Algibacter</taxon>
    </lineage>
</organism>
<accession>A0A090VH58</accession>
<evidence type="ECO:0000313" key="1">
    <source>
        <dbReference type="EMBL" id="GAL62694.1"/>
    </source>
</evidence>